<dbReference type="RefSeq" id="WP_057852275.1">
    <property type="nucleotide sequence ID" value="NZ_LLXX01000126.1"/>
</dbReference>
<reference evidence="1 2" key="1">
    <citation type="submission" date="2014-03" db="EMBL/GenBank/DDBJ databases">
        <title>Bradyrhizobium valentinum sp. nov., isolated from effective nodules of Lupinus mariae-josephae, a lupine endemic of basic-lime soils in Eastern Spain.</title>
        <authorList>
            <person name="Duran D."/>
            <person name="Rey L."/>
            <person name="Navarro A."/>
            <person name="Busquets A."/>
            <person name="Imperial J."/>
            <person name="Ruiz-Argueso T."/>
        </authorList>
    </citation>
    <scope>NUCLEOTIDE SEQUENCE [LARGE SCALE GENOMIC DNA]</scope>
    <source>
        <strain evidence="1 2">LmjM3</strain>
    </source>
</reference>
<accession>A0A0R3LH16</accession>
<dbReference type="AlphaFoldDB" id="A0A0R3LH16"/>
<comment type="caution">
    <text evidence="1">The sequence shown here is derived from an EMBL/GenBank/DDBJ whole genome shotgun (WGS) entry which is preliminary data.</text>
</comment>
<keyword evidence="2" id="KW-1185">Reference proteome</keyword>
<evidence type="ECO:0000313" key="2">
    <source>
        <dbReference type="Proteomes" id="UP000051913"/>
    </source>
</evidence>
<proteinExistence type="predicted"/>
<name>A0A0R3LH16_9BRAD</name>
<sequence length="94" mass="9827">MTTLEDPDGGVGTSPCALEALEKAVLDEAGQGEQAASLGVPNRALEISISYIGPQVVLMNADHARHATPPNRHSRSCPMLGMEDELGTLKSTLS</sequence>
<evidence type="ECO:0000313" key="1">
    <source>
        <dbReference type="EMBL" id="KRR04374.1"/>
    </source>
</evidence>
<dbReference type="Proteomes" id="UP000051913">
    <property type="component" value="Unassembled WGS sequence"/>
</dbReference>
<organism evidence="1 2">
    <name type="scientific">Bradyrhizobium valentinum</name>
    <dbReference type="NCBI Taxonomy" id="1518501"/>
    <lineage>
        <taxon>Bacteria</taxon>
        <taxon>Pseudomonadati</taxon>
        <taxon>Pseudomonadota</taxon>
        <taxon>Alphaproteobacteria</taxon>
        <taxon>Hyphomicrobiales</taxon>
        <taxon>Nitrobacteraceae</taxon>
        <taxon>Bradyrhizobium</taxon>
    </lineage>
</organism>
<gene>
    <name evidence="1" type="ORF">CP49_21565</name>
</gene>
<protein>
    <submittedName>
        <fullName evidence="1">Uncharacterized protein</fullName>
    </submittedName>
</protein>
<dbReference type="EMBL" id="LLXX01000126">
    <property type="protein sequence ID" value="KRR04374.1"/>
    <property type="molecule type" value="Genomic_DNA"/>
</dbReference>